<dbReference type="PANTHER" id="PTHR31717">
    <property type="entry name" value="ZINC FINGER PROTEIN CONSTANS-LIKE 10"/>
    <property type="match status" value="1"/>
</dbReference>
<evidence type="ECO:0000256" key="4">
    <source>
        <dbReference type="PROSITE-ProRule" id="PRU00024"/>
    </source>
</evidence>
<gene>
    <name evidence="7" type="ORF">GSCOC_T00035142001</name>
</gene>
<dbReference type="CDD" id="cd19821">
    <property type="entry name" value="Bbox1_BBX-like"/>
    <property type="match status" value="1"/>
</dbReference>
<evidence type="ECO:0000259" key="6">
    <source>
        <dbReference type="PROSITE" id="PS50119"/>
    </source>
</evidence>
<dbReference type="AlphaFoldDB" id="A0A068UUD1"/>
<keyword evidence="3" id="KW-0862">Zinc</keyword>
<dbReference type="OMA" id="YYHRDEV"/>
<dbReference type="Proteomes" id="UP000295252">
    <property type="component" value="Chromosome VII"/>
</dbReference>
<evidence type="ECO:0000313" key="7">
    <source>
        <dbReference type="EMBL" id="CDP11869.1"/>
    </source>
</evidence>
<proteinExistence type="predicted"/>
<keyword evidence="8" id="KW-1185">Reference proteome</keyword>
<keyword evidence="1" id="KW-0479">Metal-binding</keyword>
<dbReference type="Gramene" id="CDP11869">
    <property type="protein sequence ID" value="CDP11869"/>
    <property type="gene ID" value="GSCOC_T00035142001"/>
</dbReference>
<dbReference type="InterPro" id="IPR049808">
    <property type="entry name" value="CONSTANS-like_Bbox1"/>
</dbReference>
<dbReference type="STRING" id="49390.A0A068UUD1"/>
<sequence>MKAKMRKKCELCRGSARMYCESDQASLCWSCDFQVHAANFLVARHLRTLLCHVCQSPTPWTATGTKLGPTVSVCDNCCLRKRNRLDDGEEEADVNESEGEDVGEQDDDDYDEKKDNEDFQVVPWSPTAPPPPASSSSNNDEEASNSSSSASSSLASSPRDRKRMRKNASDPHAQENRCWIDLNKPPEMAAKEVACACGGGGERADCVDSLSTRSLKRRRRESGRIGISRPNSRAIVESVKLLQRQEMGSPAAIAKLCRLSEDQSAVDCDSSKCA</sequence>
<dbReference type="GO" id="GO:0008270">
    <property type="term" value="F:zinc ion binding"/>
    <property type="evidence" value="ECO:0007669"/>
    <property type="project" value="UniProtKB-KW"/>
</dbReference>
<evidence type="ECO:0000313" key="8">
    <source>
        <dbReference type="Proteomes" id="UP000295252"/>
    </source>
</evidence>
<organism evidence="7 8">
    <name type="scientific">Coffea canephora</name>
    <name type="common">Robusta coffee</name>
    <dbReference type="NCBI Taxonomy" id="49390"/>
    <lineage>
        <taxon>Eukaryota</taxon>
        <taxon>Viridiplantae</taxon>
        <taxon>Streptophyta</taxon>
        <taxon>Embryophyta</taxon>
        <taxon>Tracheophyta</taxon>
        <taxon>Spermatophyta</taxon>
        <taxon>Magnoliopsida</taxon>
        <taxon>eudicotyledons</taxon>
        <taxon>Gunneridae</taxon>
        <taxon>Pentapetalae</taxon>
        <taxon>asterids</taxon>
        <taxon>lamiids</taxon>
        <taxon>Gentianales</taxon>
        <taxon>Rubiaceae</taxon>
        <taxon>Ixoroideae</taxon>
        <taxon>Gardenieae complex</taxon>
        <taxon>Bertiereae - Coffeeae clade</taxon>
        <taxon>Coffeeae</taxon>
        <taxon>Coffea</taxon>
    </lineage>
</organism>
<feature type="compositionally biased region" description="Acidic residues" evidence="5">
    <location>
        <begin position="88"/>
        <end position="110"/>
    </location>
</feature>
<dbReference type="InterPro" id="IPR000315">
    <property type="entry name" value="Znf_B-box"/>
</dbReference>
<evidence type="ECO:0000256" key="1">
    <source>
        <dbReference type="ARBA" id="ARBA00022723"/>
    </source>
</evidence>
<evidence type="ECO:0000256" key="5">
    <source>
        <dbReference type="SAM" id="MobiDB-lite"/>
    </source>
</evidence>
<dbReference type="InParanoid" id="A0A068UUD1"/>
<protein>
    <recommendedName>
        <fullName evidence="6">B box-type domain-containing protein</fullName>
    </recommendedName>
</protein>
<dbReference type="PANTHER" id="PTHR31717:SF60">
    <property type="entry name" value="B-BOX TYPE ZINC FINGER FAMILY PROTEIN"/>
    <property type="match status" value="1"/>
</dbReference>
<evidence type="ECO:0000256" key="2">
    <source>
        <dbReference type="ARBA" id="ARBA00022771"/>
    </source>
</evidence>
<feature type="domain" description="B box-type" evidence="6">
    <location>
        <begin position="4"/>
        <end position="50"/>
    </location>
</feature>
<feature type="compositionally biased region" description="Low complexity" evidence="5">
    <location>
        <begin position="134"/>
        <end position="157"/>
    </location>
</feature>
<dbReference type="EMBL" id="HG739144">
    <property type="protein sequence ID" value="CDP11869.1"/>
    <property type="molecule type" value="Genomic_DNA"/>
</dbReference>
<keyword evidence="2 4" id="KW-0863">Zinc-finger</keyword>
<feature type="region of interest" description="Disordered" evidence="5">
    <location>
        <begin position="88"/>
        <end position="179"/>
    </location>
</feature>
<dbReference type="PROSITE" id="PS50119">
    <property type="entry name" value="ZF_BBOX"/>
    <property type="match status" value="1"/>
</dbReference>
<reference evidence="8" key="1">
    <citation type="journal article" date="2014" name="Science">
        <title>The coffee genome provides insight into the convergent evolution of caffeine biosynthesis.</title>
        <authorList>
            <person name="Denoeud F."/>
            <person name="Carretero-Paulet L."/>
            <person name="Dereeper A."/>
            <person name="Droc G."/>
            <person name="Guyot R."/>
            <person name="Pietrella M."/>
            <person name="Zheng C."/>
            <person name="Alberti A."/>
            <person name="Anthony F."/>
            <person name="Aprea G."/>
            <person name="Aury J.M."/>
            <person name="Bento P."/>
            <person name="Bernard M."/>
            <person name="Bocs S."/>
            <person name="Campa C."/>
            <person name="Cenci A."/>
            <person name="Combes M.C."/>
            <person name="Crouzillat D."/>
            <person name="Da Silva C."/>
            <person name="Daddiego L."/>
            <person name="De Bellis F."/>
            <person name="Dussert S."/>
            <person name="Garsmeur O."/>
            <person name="Gayraud T."/>
            <person name="Guignon V."/>
            <person name="Jahn K."/>
            <person name="Jamilloux V."/>
            <person name="Joet T."/>
            <person name="Labadie K."/>
            <person name="Lan T."/>
            <person name="Leclercq J."/>
            <person name="Lepelley M."/>
            <person name="Leroy T."/>
            <person name="Li L.T."/>
            <person name="Librado P."/>
            <person name="Lopez L."/>
            <person name="Munoz A."/>
            <person name="Noel B."/>
            <person name="Pallavicini A."/>
            <person name="Perrotta G."/>
            <person name="Poncet V."/>
            <person name="Pot D."/>
            <person name="Priyono X."/>
            <person name="Rigoreau M."/>
            <person name="Rouard M."/>
            <person name="Rozas J."/>
            <person name="Tranchant-Dubreuil C."/>
            <person name="VanBuren R."/>
            <person name="Zhang Q."/>
            <person name="Andrade A.C."/>
            <person name="Argout X."/>
            <person name="Bertrand B."/>
            <person name="de Kochko A."/>
            <person name="Graziosi G."/>
            <person name="Henry R.J."/>
            <person name="Jayarama X."/>
            <person name="Ming R."/>
            <person name="Nagai C."/>
            <person name="Rounsley S."/>
            <person name="Sankoff D."/>
            <person name="Giuliano G."/>
            <person name="Albert V.A."/>
            <person name="Wincker P."/>
            <person name="Lashermes P."/>
        </authorList>
    </citation>
    <scope>NUCLEOTIDE SEQUENCE [LARGE SCALE GENOMIC DNA]</scope>
    <source>
        <strain evidence="8">cv. DH200-94</strain>
    </source>
</reference>
<name>A0A068UUD1_COFCA</name>
<evidence type="ECO:0000256" key="3">
    <source>
        <dbReference type="ARBA" id="ARBA00022833"/>
    </source>
</evidence>
<dbReference type="OrthoDB" id="153872at2759"/>
<dbReference type="SMART" id="SM00336">
    <property type="entry name" value="BBOX"/>
    <property type="match status" value="1"/>
</dbReference>
<accession>A0A068UUD1</accession>